<accession>A0A8T0NEV6</accession>
<evidence type="ECO:0000313" key="2">
    <source>
        <dbReference type="Proteomes" id="UP000823388"/>
    </source>
</evidence>
<evidence type="ECO:0000313" key="1">
    <source>
        <dbReference type="EMBL" id="KAG2547940.1"/>
    </source>
</evidence>
<dbReference type="AlphaFoldDB" id="A0A8T0NEV6"/>
<keyword evidence="2" id="KW-1185">Reference proteome</keyword>
<organism evidence="1 2">
    <name type="scientific">Panicum virgatum</name>
    <name type="common">Blackwell switchgrass</name>
    <dbReference type="NCBI Taxonomy" id="38727"/>
    <lineage>
        <taxon>Eukaryota</taxon>
        <taxon>Viridiplantae</taxon>
        <taxon>Streptophyta</taxon>
        <taxon>Embryophyta</taxon>
        <taxon>Tracheophyta</taxon>
        <taxon>Spermatophyta</taxon>
        <taxon>Magnoliopsida</taxon>
        <taxon>Liliopsida</taxon>
        <taxon>Poales</taxon>
        <taxon>Poaceae</taxon>
        <taxon>PACMAD clade</taxon>
        <taxon>Panicoideae</taxon>
        <taxon>Panicodae</taxon>
        <taxon>Paniceae</taxon>
        <taxon>Panicinae</taxon>
        <taxon>Panicum</taxon>
        <taxon>Panicum sect. Hiantes</taxon>
    </lineage>
</organism>
<protein>
    <submittedName>
        <fullName evidence="1">Uncharacterized protein</fullName>
    </submittedName>
</protein>
<name>A0A8T0NEV6_PANVG</name>
<sequence>MDVRQDPGRDANFGALGGWTGRGETSSAQIDLVFRARGRTVATLRDFDAAFIISIHRPNPVLLADSRCGGSWWRAMHEQILVRRLCKSQ</sequence>
<comment type="caution">
    <text evidence="1">The sequence shown here is derived from an EMBL/GenBank/DDBJ whole genome shotgun (WGS) entry which is preliminary data.</text>
</comment>
<dbReference type="Proteomes" id="UP000823388">
    <property type="component" value="Chromosome 9K"/>
</dbReference>
<dbReference type="EMBL" id="CM029053">
    <property type="protein sequence ID" value="KAG2547940.1"/>
    <property type="molecule type" value="Genomic_DNA"/>
</dbReference>
<reference evidence="1" key="1">
    <citation type="submission" date="2020-05" db="EMBL/GenBank/DDBJ databases">
        <title>WGS assembly of Panicum virgatum.</title>
        <authorList>
            <person name="Lovell J.T."/>
            <person name="Jenkins J."/>
            <person name="Shu S."/>
            <person name="Juenger T.E."/>
            <person name="Schmutz J."/>
        </authorList>
    </citation>
    <scope>NUCLEOTIDE SEQUENCE</scope>
    <source>
        <strain evidence="1">AP13</strain>
    </source>
</reference>
<proteinExistence type="predicted"/>
<gene>
    <name evidence="1" type="ORF">PVAP13_9KG141600</name>
</gene>